<proteinExistence type="predicted"/>
<name>A0ACC3CEW2_PYRYE</name>
<organism evidence="1 2">
    <name type="scientific">Pyropia yezoensis</name>
    <name type="common">Susabi-nori</name>
    <name type="synonym">Porphyra yezoensis</name>
    <dbReference type="NCBI Taxonomy" id="2788"/>
    <lineage>
        <taxon>Eukaryota</taxon>
        <taxon>Rhodophyta</taxon>
        <taxon>Bangiophyceae</taxon>
        <taxon>Bangiales</taxon>
        <taxon>Bangiaceae</taxon>
        <taxon>Pyropia</taxon>
    </lineage>
</organism>
<keyword evidence="2" id="KW-1185">Reference proteome</keyword>
<dbReference type="EMBL" id="CM020620">
    <property type="protein sequence ID" value="KAK1868479.1"/>
    <property type="molecule type" value="Genomic_DNA"/>
</dbReference>
<sequence length="3232" mass="344622">MLRQMRSAAPASPNIVELDGLLEDLRAATSDEERAAAARALREALESALRDDGGNGGGAARDASGRTTAQGRRAAAAGGGGPMSASIQYASPAGHGGAGASGMSNVSTISPRALPVLENVGTQLQTLYSSPNQAERFAGIAALDELLDLDGEDYRSRVQRTYNGLRVILTKLWDIETPRRAARILKRLAAVSGVLTTRCVDAELLRAMERLRDLRRSSTASKSRAAAVLVLRALADATPALVYAKRTELVRTIWNAVCDMRADVRADAILAFKSVMRVVASRDHSEAGGVVDELAGRIIAVLKAESPAPDSVHGCLLALGTLLDNSFAGKYLRPRFPDLCHVALGFENDRDPLVRGAVASVVPLLAASSPMQFAVGGFLEEAFCFLARVLRSEEASLEEQSAALVALGETALAVGGESFSRYLEDALVLVREALTPRPMAVVNGHQSMANLAPAAVKRKGRPGAHRRTRSIGEGAVSVKDLQHGIGTGGGKANGVAGGAVLDQAYGRKKKRADALACVGLLARAVSGRRDVGKGSVVRFGRRLHRLLPAMFSGELSEELVAALQSVVASEPRLLPAVLVRFLSAAVAVLAPGAAPIDANQSPSVSQSPSETNLHKRPSHANLSHMAAASSLASLRPSPSRMSSGSWHPRQGGNSGSIGYGRIGALNSSSSCLEVVSDSLRGVNGHLSASPSSSPANMLMMPHGSATLVVRGDGAGAPNAIRNGLLSANCSMASLSSAGMLNGASGTGDVPFLEGSPPRERSGYARTGSRGDLLSASAHGLGPNSDQRVPLTRQPSLASCRPDERIAGTGQGASESSLLLALSAVIKFDFSSLPAGYVCDFVRFAVLPHTDARSTAVRHAAVIASAHLLAAASDSAARAYDSAAVAQYGYARGAPTSDESGCVTGHQDQSGLLSPDGVAPRIVPLGGCASCCWTGTQLRRDVAELLSLLLSVAVADTDASIRLAALKGLDDSRFNVYLAQPESLRTQLLCLYDEKLAVKEQAVALAGRQAGCNPAHALPALRKLLMQLLVTLRCPGHALLHARAHAAKLLSLLIRYAPRLVTPYVRAILVALIARLRDARASGDTAAAGPVLTAVGDLAGGGTDLRPYLADLLPLVVASLQLESAQAEFRKAALRALSRLVQNTGCVVEPYRRFRALLPSLLRTLRFESDASVRLDIEVLLGTLGAVDPDEFKYAALPSLAGTATTRRVSGMTSAPDEASVPEIGAALALSNVAAWGLGEADDPAGLPGSFVPPGGRAGGAAGVVAGAGPDAAPRGAPGPCGPGVLGGANGPGLAGGGSGNRPGSQLVWSRSELRTESLVGRLSHPFTANAEYFPSAALDALHRILADGRLSHYHCEAVGAVVQIIQSLDAKCVPFLPAVIPRLLWLLRPQVESTTVKFREVVFKRLGEVVTVARQHLRPHLSDILALIAHYWDAETELVCQVLMLVERLCRALGDEFRPLIPALLPPMLGALHADRTSERAVAEHVLRTLETFGNQLDDHVALTLPAVLVLACDASAVHGARLHALTTFSRLVRRLPVADLASCLIHPLARILAGRGEQGFSRSPSLQNIPAAAGGGASSSATSDVPAAAGRRLSAGMGTISRPPARGVPVGSAGLSSSPSGQELLHHSYTGSADLVSPMSSGLLHLARRGSAANLARLGNDVAAGSAVAAAPTAHPGASPSLSRVQSSNALSGFGVDAGTRGGMVAVLPFAACRALIAVAAQTTAAFGIFVPTLVKALTRQGFRDAEFEALLMEFGVVAYPAAPSPPVPAPGGPGMLSTPGARGRHLRNASISDLHSVQSALSLQDLDSSSSRAPKGSANAAGGGGTVSSASGAMRVHVNAKLLSQVWEVGRRSTKEDWEEWIQSLGFALFSESGSPALRACRLLAEVYAPISRELFNAAFLSCWTELDTTDQTELACALDAALSAETLPPHALQMLLSLVEFMEHDEKPLPIDIGRLASMACRCGAHAKALHYKEAEYQQDPSAAVSGADGLISIYDSLGQRESAVGALVDYERRFGVLVKEQWYEKLQRWEDALVAYDGPLDASASGSALSPQGVGGQDVRGFGGDPSANSNQLPQLSTWDRTRGRLRCLNQLGQWRRMDAEVAVAWAEADGDTRARSQLAQEGAASVAFDLGRWDAFAERIAYVPLNTFTGAFYRALLSIHNGQHERATTLISEARRELDAGLTARVGEGYPRAYVQVLDAQLLVEMGESVEFLKRPSPYAKRRLAETWARRLAGCREDHFTWYRTLMVRSMVLTAEENQSSWLHFASICHNVGRLPMASEALRRLLPPPPSELDVERDVSQWDPGYVLPRVSPDVGYAFLKHLWVAGRRVDAYRALDLTAPAIVRLRARYGGRLPARHFLKLSKWARQLREDTASSGVDPSALSGSGVNVSPERELGFVRTATRLAPDWYKGWHVFASLSAEAAETAGALRRRTNAGAEGLPRSPHAPHLSTSGFNNLSGSLNVGRMEVSRSMKSHIIDAVQSFFRAISFGGRTRLQDVLKLLTLWFRYGGVSDVNTVLVEGFNSTEPEVWLDVVPQMIARLHAPSKPVRDGVKALLIRIGRAHPQALVYPLTVAAKSQHRVRSAAAAEVLMAMRIHSERLVEQAELVSRELIRVAILWHELWHEGLEEASRLCFGEHNRDGMLEVVEPLHNMMEQGPVTAREVAFAREFGRDLAEAAEWCRRFRASKRQADLNQAWDLYYHVFKRINRKLTSMTTLELRSVSPNLLAASSLELAVPGTYSATNARPGGGGVVTIEGFAPTLTVISSKQRPRRLVMYGSDGLEHTFLLKGHEDMRQDERVMQLFGLVNELLRQSAETASQDVLIKRFSVIPLSPNSGLIGWVPRCDTLHKLVREYRERRNCLLNVEHRLLMQMAPDYDHLPLLHKVEVFEWALSNTTGADIARVLWLKSRNAEMWLDRRTNFTRSLATMSMVGYLLGLGDRHPSNLMLERASGKVLHIDFGDCFEVAQKREKFPERVPFRLTRMLVNAMEVCGVDGYFRHTAEAVMTVMRYNKASLMVMLEAFVHDPLINWRLLTDAAAVPDPLPRNSRAPMLDHDGGTSVLAAAATDAFNPAVSASSFSVRFAAGGSSLSDMASRERAAAAAAAAATTTGGNDGGAGDSAYAGVDGEPEELGEPGLVAGMSLSQSVRRDLQRAAAPDGSTQFVQALNQAVNRQAVAAIQRVSNKLTGRDFEYNHVHDVPAQVERLIQQAVDPERLCIAYSGWCGWW</sequence>
<evidence type="ECO:0000313" key="1">
    <source>
        <dbReference type="EMBL" id="KAK1868479.1"/>
    </source>
</evidence>
<comment type="caution">
    <text evidence="1">The sequence shown here is derived from an EMBL/GenBank/DDBJ whole genome shotgun (WGS) entry which is preliminary data.</text>
</comment>
<protein>
    <submittedName>
        <fullName evidence="1">Uncharacterized protein</fullName>
    </submittedName>
</protein>
<accession>A0ACC3CEW2</accession>
<dbReference type="Proteomes" id="UP000798662">
    <property type="component" value="Chromosome 3"/>
</dbReference>
<gene>
    <name evidence="1" type="ORF">I4F81_010965</name>
</gene>
<evidence type="ECO:0000313" key="2">
    <source>
        <dbReference type="Proteomes" id="UP000798662"/>
    </source>
</evidence>
<reference evidence="1" key="1">
    <citation type="submission" date="2019-11" db="EMBL/GenBank/DDBJ databases">
        <title>Nori genome reveals adaptations in red seaweeds to the harsh intertidal environment.</title>
        <authorList>
            <person name="Wang D."/>
            <person name="Mao Y."/>
        </authorList>
    </citation>
    <scope>NUCLEOTIDE SEQUENCE</scope>
    <source>
        <tissue evidence="1">Gametophyte</tissue>
    </source>
</reference>